<gene>
    <name evidence="1" type="ORF">NM208_g4883</name>
</gene>
<dbReference type="Proteomes" id="UP001148629">
    <property type="component" value="Unassembled WGS sequence"/>
</dbReference>
<name>A0ACC1SJ67_9HYPO</name>
<comment type="caution">
    <text evidence="1">The sequence shown here is derived from an EMBL/GenBank/DDBJ whole genome shotgun (WGS) entry which is preliminary data.</text>
</comment>
<evidence type="ECO:0000313" key="1">
    <source>
        <dbReference type="EMBL" id="KAJ3540832.1"/>
    </source>
</evidence>
<protein>
    <submittedName>
        <fullName evidence="1">Uncharacterized protein</fullName>
    </submittedName>
</protein>
<proteinExistence type="predicted"/>
<reference evidence="1" key="1">
    <citation type="submission" date="2022-08" db="EMBL/GenBank/DDBJ databases">
        <title>Genome Sequence of Fusarium decemcellulare.</title>
        <authorList>
            <person name="Buettner E."/>
        </authorList>
    </citation>
    <scope>NUCLEOTIDE SEQUENCE</scope>
    <source>
        <strain evidence="1">Babe19</strain>
    </source>
</reference>
<accession>A0ACC1SJ67</accession>
<organism evidence="1 2">
    <name type="scientific">Fusarium decemcellulare</name>
    <dbReference type="NCBI Taxonomy" id="57161"/>
    <lineage>
        <taxon>Eukaryota</taxon>
        <taxon>Fungi</taxon>
        <taxon>Dikarya</taxon>
        <taxon>Ascomycota</taxon>
        <taxon>Pezizomycotina</taxon>
        <taxon>Sordariomycetes</taxon>
        <taxon>Hypocreomycetidae</taxon>
        <taxon>Hypocreales</taxon>
        <taxon>Nectriaceae</taxon>
        <taxon>Fusarium</taxon>
        <taxon>Fusarium decemcellulare species complex</taxon>
    </lineage>
</organism>
<keyword evidence="2" id="KW-1185">Reference proteome</keyword>
<sequence>MDWHDSSCRRADLVPLDGPTWTCMACGSIGSIDSIPTTPPPQANAVSQGFIRPLWWPASAVYSTRHVSEALRLEGAMQKQQEVVFANGPNIQNSLAFAHKRESKPYIHSDLSDSSHIRLLELLPGARLEALYGRLLEVQCDQSLDYGALSYTWADADNDAALSRRIFLDDDRLPLPITLSCDRALRSLRQRYTPIRIWVDSICINQSSSTERSHQVSLMHSVYSNASTVHVYVGEEEHGSFKKGAEAMAALAITNEPLSSTDRETLDMFFSRPYFSRLWVVQEVLLARFIKIHCGVFSLVLSRDTISRLREQGVTVPPWIGLIGLPAERSSNDLVELLSATAVCGVTDWRDKIFGLLGLVRDAPLEELTAEYELMVREVFIGVATYLLQRHQRFDILELVNTKEYIDNRDKYGIPSWVPVWDSSQSALSAAGLLSSRKLQLERDCREQTARLAWDAMGIRFIDGWHDANTVYSSKEVDAVTGALVTAGREILRLGGPPAPKFHSHMEDTGGQGFTSFWKFPGGALLALHGPRQVLIDASSRANNVPLRLIRIQGCKTLFLASRAPSRPGLLYELKCPCTAAIIYETNSGGSQNEALSEDLYLLEQCFPLRLEDARFFFTWRRVLTHRKDVEHFEPVLNDDEKGSIWPTSLDGRTEIFWTRYREAVVHKRPCSSQTELQSEFYALFGFWDDQAFSSVEGLIKNLDMKSICNTFDNWLSAIAFLSMSVSDYPFEINGAGSLYKMELGELKWSGYMKNKLDDWHKGCMLLPTVFKDLTGCDLIVESFGEEVRVTPRLGDEVYWTVRSLPAKCNSGYQLEQELKRTPVIKSADRSHLRTLFYSAVLIAALSLLFSRREPPQHPPYVQGKNKTALFLVNQEHGLSNVHLATASSLLENYPDIEVHFASFRKIGSKLERIARFSRKRTPEARDIIFHELQGPSYADAIFRANKTLANIPHPPGSAGVGHLCKDIQVFVAPWTAEDHLALYQELGPIIDRIDPAVIVLDTLFRPGLDATRDKNRAHAIITPNGAVDNFLADQPYGSMFWKYPAMSSGFPFPVPWRKIPENIYLNMRFIYSVVVAPDLAAKRKVLRENGLKDPINFFAMYRSDVPWITMTTEGASVPLDVVPDNVTFTGPMVVSVAPAAEQDPGLYEWLKKAPTVLINLGSTVNWTETQASAMAEAAARVLDKTDVQILWKFVKDGEYSDDFNLPIKPHLDSGRLKMQRWLTVDPTSLLETGHFVASVHHGGANCYNEALYAGVPHLILPMWADLYQFAALAESVGVGVWGCRGTNPGWTVEGLTQSFLKVVDGGEASLSMREKAKQLGDRIRNGERGRDIAARRVAEMAYAGKA</sequence>
<evidence type="ECO:0000313" key="2">
    <source>
        <dbReference type="Proteomes" id="UP001148629"/>
    </source>
</evidence>
<dbReference type="EMBL" id="JANRMS010000386">
    <property type="protein sequence ID" value="KAJ3540832.1"/>
    <property type="molecule type" value="Genomic_DNA"/>
</dbReference>